<keyword evidence="2 4" id="KW-0863">Zinc-finger</keyword>
<evidence type="ECO:0000256" key="1">
    <source>
        <dbReference type="ARBA" id="ARBA00022723"/>
    </source>
</evidence>
<gene>
    <name evidence="6" type="ORF">SISSUDRAFT_1065837</name>
</gene>
<dbReference type="OrthoDB" id="265717at2759"/>
<dbReference type="Gene3D" id="6.10.140.2220">
    <property type="match status" value="1"/>
</dbReference>
<evidence type="ECO:0000313" key="7">
    <source>
        <dbReference type="Proteomes" id="UP000076798"/>
    </source>
</evidence>
<evidence type="ECO:0000256" key="4">
    <source>
        <dbReference type="PROSITE-ProRule" id="PRU00134"/>
    </source>
</evidence>
<evidence type="ECO:0000256" key="2">
    <source>
        <dbReference type="ARBA" id="ARBA00022771"/>
    </source>
</evidence>
<dbReference type="Proteomes" id="UP000076798">
    <property type="component" value="Unassembled WGS sequence"/>
</dbReference>
<evidence type="ECO:0000313" key="6">
    <source>
        <dbReference type="EMBL" id="KZT33806.1"/>
    </source>
</evidence>
<keyword evidence="1" id="KW-0479">Metal-binding</keyword>
<protein>
    <recommendedName>
        <fullName evidence="5">MYND-type domain-containing protein</fullName>
    </recommendedName>
</protein>
<proteinExistence type="predicted"/>
<evidence type="ECO:0000256" key="3">
    <source>
        <dbReference type="ARBA" id="ARBA00022833"/>
    </source>
</evidence>
<reference evidence="6 7" key="1">
    <citation type="journal article" date="2016" name="Mol. Biol. Evol.">
        <title>Comparative Genomics of Early-Diverging Mushroom-Forming Fungi Provides Insights into the Origins of Lignocellulose Decay Capabilities.</title>
        <authorList>
            <person name="Nagy L.G."/>
            <person name="Riley R."/>
            <person name="Tritt A."/>
            <person name="Adam C."/>
            <person name="Daum C."/>
            <person name="Floudas D."/>
            <person name="Sun H."/>
            <person name="Yadav J.S."/>
            <person name="Pangilinan J."/>
            <person name="Larsson K.H."/>
            <person name="Matsuura K."/>
            <person name="Barry K."/>
            <person name="Labutti K."/>
            <person name="Kuo R."/>
            <person name="Ohm R.A."/>
            <person name="Bhattacharya S.S."/>
            <person name="Shirouzu T."/>
            <person name="Yoshinaga Y."/>
            <person name="Martin F.M."/>
            <person name="Grigoriev I.V."/>
            <person name="Hibbett D.S."/>
        </authorList>
    </citation>
    <scope>NUCLEOTIDE SEQUENCE [LARGE SCALE GENOMIC DNA]</scope>
    <source>
        <strain evidence="6 7">HHB10207 ss-3</strain>
    </source>
</reference>
<keyword evidence="7" id="KW-1185">Reference proteome</keyword>
<accession>A0A165Z0K6</accession>
<sequence>MSSKYVKCRCDNCFQVLDRIRVCDGCSLAQYCDKMCLLTDWPAHRTACRAIQRWASTRSPPVVRYHFQIYRWISCGAVLWEWAAFQALRGHSPMEYLVHVRLERSQERKEAHLRFKIGSIECVPMESSVSPLRHVMFGAEELSQQETKRHQFFVGNAASAKIVFEAEGMFQLCPVSLYDHRCNRFALKDDDQWLVDVKRSFDLIWANDEAQLLEFVQLAAHMDIRV</sequence>
<dbReference type="InterPro" id="IPR002893">
    <property type="entry name" value="Znf_MYND"/>
</dbReference>
<name>A0A165Z0K6_9AGAM</name>
<keyword evidence="3" id="KW-0862">Zinc</keyword>
<organism evidence="6 7">
    <name type="scientific">Sistotremastrum suecicum HHB10207 ss-3</name>
    <dbReference type="NCBI Taxonomy" id="1314776"/>
    <lineage>
        <taxon>Eukaryota</taxon>
        <taxon>Fungi</taxon>
        <taxon>Dikarya</taxon>
        <taxon>Basidiomycota</taxon>
        <taxon>Agaricomycotina</taxon>
        <taxon>Agaricomycetes</taxon>
        <taxon>Sistotremastrales</taxon>
        <taxon>Sistotremastraceae</taxon>
        <taxon>Sistotremastrum</taxon>
    </lineage>
</organism>
<dbReference type="AlphaFoldDB" id="A0A165Z0K6"/>
<dbReference type="Gene3D" id="1.10.220.160">
    <property type="match status" value="1"/>
</dbReference>
<dbReference type="SUPFAM" id="SSF144232">
    <property type="entry name" value="HIT/MYND zinc finger-like"/>
    <property type="match status" value="1"/>
</dbReference>
<dbReference type="EMBL" id="KV428217">
    <property type="protein sequence ID" value="KZT33806.1"/>
    <property type="molecule type" value="Genomic_DNA"/>
</dbReference>
<dbReference type="Pfam" id="PF01753">
    <property type="entry name" value="zf-MYND"/>
    <property type="match status" value="1"/>
</dbReference>
<evidence type="ECO:0000259" key="5">
    <source>
        <dbReference type="PROSITE" id="PS50865"/>
    </source>
</evidence>
<feature type="domain" description="MYND-type" evidence="5">
    <location>
        <begin position="10"/>
        <end position="48"/>
    </location>
</feature>
<dbReference type="PROSITE" id="PS50865">
    <property type="entry name" value="ZF_MYND_2"/>
    <property type="match status" value="1"/>
</dbReference>
<dbReference type="GO" id="GO:0008270">
    <property type="term" value="F:zinc ion binding"/>
    <property type="evidence" value="ECO:0007669"/>
    <property type="project" value="UniProtKB-KW"/>
</dbReference>